<dbReference type="PANTHER" id="PTHR11132">
    <property type="entry name" value="SOLUTE CARRIER FAMILY 35"/>
    <property type="match status" value="1"/>
</dbReference>
<keyword evidence="3 6" id="KW-1133">Transmembrane helix</keyword>
<feature type="transmembrane region" description="Helical" evidence="6">
    <location>
        <begin position="317"/>
        <end position="340"/>
    </location>
</feature>
<feature type="region of interest" description="Disordered" evidence="5">
    <location>
        <begin position="54"/>
        <end position="83"/>
    </location>
</feature>
<reference evidence="7 8" key="1">
    <citation type="journal article" date="2013" name="BMC Genomics">
        <title>Reconstruction of the lipid metabolism for the microalga Monoraphidium neglectum from its genome sequence reveals characteristics suitable for biofuel production.</title>
        <authorList>
            <person name="Bogen C."/>
            <person name="Al-Dilaimi A."/>
            <person name="Albersmeier A."/>
            <person name="Wichmann J."/>
            <person name="Grundmann M."/>
            <person name="Rupp O."/>
            <person name="Lauersen K.J."/>
            <person name="Blifernez-Klassen O."/>
            <person name="Kalinowski J."/>
            <person name="Goesmann A."/>
            <person name="Mussgnug J.H."/>
            <person name="Kruse O."/>
        </authorList>
    </citation>
    <scope>NUCLEOTIDE SEQUENCE [LARGE SCALE GENOMIC DNA]</scope>
    <source>
        <strain evidence="7 8">SAG 48.87</strain>
    </source>
</reference>
<keyword evidence="8" id="KW-1185">Reference proteome</keyword>
<comment type="subcellular location">
    <subcellularLocation>
        <location evidence="1">Membrane</location>
        <topology evidence="1">Multi-pass membrane protein</topology>
    </subcellularLocation>
</comment>
<feature type="region of interest" description="Disordered" evidence="5">
    <location>
        <begin position="231"/>
        <end position="254"/>
    </location>
</feature>
<evidence type="ECO:0000256" key="6">
    <source>
        <dbReference type="SAM" id="Phobius"/>
    </source>
</evidence>
<organism evidence="7 8">
    <name type="scientific">Monoraphidium neglectum</name>
    <dbReference type="NCBI Taxonomy" id="145388"/>
    <lineage>
        <taxon>Eukaryota</taxon>
        <taxon>Viridiplantae</taxon>
        <taxon>Chlorophyta</taxon>
        <taxon>core chlorophytes</taxon>
        <taxon>Chlorophyceae</taxon>
        <taxon>CS clade</taxon>
        <taxon>Sphaeropleales</taxon>
        <taxon>Selenastraceae</taxon>
        <taxon>Monoraphidium</taxon>
    </lineage>
</organism>
<feature type="compositionally biased region" description="Basic and acidic residues" evidence="5">
    <location>
        <begin position="58"/>
        <end position="69"/>
    </location>
</feature>
<accession>A0A0D2KU71</accession>
<sequence>MLSYAASTKARPSKSPHVALPVVDAQADADQQPPALTLQGSAAALLLPLVSKPSAPLGKEEDSERDAPRRRARRGAGAAGGTGGAPRWLAALYVLLNIASTCGIVFANKLVLSTFGFAYPVALTLVHALFTALGMELMCRTGLFARKAAPARHTLPVALAYVGSIVFSNMSISFNTVGFYQVCKVLITPTLLAVEFLWLGKHPGRAALLSTGLLLTGISIATLLDKQARKSPAAPRRAAPPTGPAPTSHTASSAGGLQQWSCSAAPAWCTPVLSNPLGAAVGLASTLVSALYQVLASKKQQELGLDASQLLHQSMPAAAVMLAGLVPLMEPLGLACPLIGGAWGGPGTLLGYRFTVAAIVAILGSAGLGLLVSLSAFLVIGSTSALTYNVASHLKTVLIMAGGVAFFGDAANASKLGGLALAMGGIVLYSLPR</sequence>
<keyword evidence="4 6" id="KW-0472">Membrane</keyword>
<dbReference type="OrthoDB" id="545210at2759"/>
<feature type="transmembrane region" description="Helical" evidence="6">
    <location>
        <begin position="386"/>
        <end position="407"/>
    </location>
</feature>
<evidence type="ECO:0000313" key="7">
    <source>
        <dbReference type="EMBL" id="KIY98988.1"/>
    </source>
</evidence>
<evidence type="ECO:0000256" key="3">
    <source>
        <dbReference type="ARBA" id="ARBA00022989"/>
    </source>
</evidence>
<dbReference type="AlphaFoldDB" id="A0A0D2KU71"/>
<dbReference type="GO" id="GO:0016020">
    <property type="term" value="C:membrane"/>
    <property type="evidence" value="ECO:0007669"/>
    <property type="project" value="UniProtKB-SubCell"/>
</dbReference>
<evidence type="ECO:0000256" key="4">
    <source>
        <dbReference type="ARBA" id="ARBA00023136"/>
    </source>
</evidence>
<feature type="transmembrane region" description="Helical" evidence="6">
    <location>
        <begin position="88"/>
        <end position="107"/>
    </location>
</feature>
<evidence type="ECO:0000313" key="8">
    <source>
        <dbReference type="Proteomes" id="UP000054498"/>
    </source>
</evidence>
<feature type="transmembrane region" description="Helical" evidence="6">
    <location>
        <begin position="352"/>
        <end position="379"/>
    </location>
</feature>
<feature type="transmembrane region" description="Helical" evidence="6">
    <location>
        <begin position="113"/>
        <end position="133"/>
    </location>
</feature>
<dbReference type="InterPro" id="IPR050186">
    <property type="entry name" value="TPT_transporter"/>
</dbReference>
<evidence type="ECO:0000256" key="2">
    <source>
        <dbReference type="ARBA" id="ARBA00022692"/>
    </source>
</evidence>
<feature type="region of interest" description="Disordered" evidence="5">
    <location>
        <begin position="1"/>
        <end position="26"/>
    </location>
</feature>
<keyword evidence="2 6" id="KW-0812">Transmembrane</keyword>
<feature type="transmembrane region" description="Helical" evidence="6">
    <location>
        <begin position="154"/>
        <end position="172"/>
    </location>
</feature>
<gene>
    <name evidence="7" type="ORF">MNEG_8975</name>
</gene>
<evidence type="ECO:0000256" key="5">
    <source>
        <dbReference type="SAM" id="MobiDB-lite"/>
    </source>
</evidence>
<evidence type="ECO:0000256" key="1">
    <source>
        <dbReference type="ARBA" id="ARBA00004141"/>
    </source>
</evidence>
<dbReference type="RefSeq" id="XP_013898008.1">
    <property type="nucleotide sequence ID" value="XM_014042554.1"/>
</dbReference>
<dbReference type="GeneID" id="25741850"/>
<dbReference type="EMBL" id="KK101992">
    <property type="protein sequence ID" value="KIY98988.1"/>
    <property type="molecule type" value="Genomic_DNA"/>
</dbReference>
<protein>
    <submittedName>
        <fullName evidence="7">Solute carrier family 35 member E3</fullName>
    </submittedName>
</protein>
<dbReference type="KEGG" id="mng:MNEG_8975"/>
<proteinExistence type="predicted"/>
<dbReference type="Proteomes" id="UP000054498">
    <property type="component" value="Unassembled WGS sequence"/>
</dbReference>
<feature type="transmembrane region" description="Helical" evidence="6">
    <location>
        <begin position="206"/>
        <end position="224"/>
    </location>
</feature>
<name>A0A0D2KU71_9CHLO</name>